<dbReference type="EMBL" id="CP122963">
    <property type="protein sequence ID" value="WGM61104.1"/>
    <property type="molecule type" value="Genomic_DNA"/>
</dbReference>
<reference evidence="2" key="2">
    <citation type="submission" date="2023-04" db="EMBL/GenBank/DDBJ databases">
        <title>Complete genome sequence of Agrobacterium salinitolerans CFBP5506.</title>
        <authorList>
            <person name="Yen H.-C."/>
            <person name="Yan X.-H."/>
            <person name="Lai E.-M."/>
            <person name="Kuo C.-H."/>
        </authorList>
    </citation>
    <scope>NUCLEOTIDE SEQUENCE</scope>
    <source>
        <strain evidence="2">CFBP5506</strain>
    </source>
</reference>
<dbReference type="Pfam" id="PF00561">
    <property type="entry name" value="Abhydrolase_1"/>
    <property type="match status" value="1"/>
</dbReference>
<feature type="domain" description="AB hydrolase-1" evidence="1">
    <location>
        <begin position="14"/>
        <end position="240"/>
    </location>
</feature>
<dbReference type="PANTHER" id="PTHR43798:SF33">
    <property type="entry name" value="HYDROLASE, PUTATIVE (AFU_ORTHOLOGUE AFUA_2G14860)-RELATED"/>
    <property type="match status" value="1"/>
</dbReference>
<gene>
    <name evidence="2" type="ORF">CFBP5506_15600</name>
</gene>
<dbReference type="InterPro" id="IPR050266">
    <property type="entry name" value="AB_hydrolase_sf"/>
</dbReference>
<proteinExistence type="predicted"/>
<dbReference type="GO" id="GO:0016020">
    <property type="term" value="C:membrane"/>
    <property type="evidence" value="ECO:0007669"/>
    <property type="project" value="TreeGrafter"/>
</dbReference>
<dbReference type="PANTHER" id="PTHR43798">
    <property type="entry name" value="MONOACYLGLYCEROL LIPASE"/>
    <property type="match status" value="1"/>
</dbReference>
<name>A0AAF0KAH9_AGRTU</name>
<organism evidence="2 3">
    <name type="scientific">Agrobacterium tumefaciens</name>
    <dbReference type="NCBI Taxonomy" id="358"/>
    <lineage>
        <taxon>Bacteria</taxon>
        <taxon>Pseudomonadati</taxon>
        <taxon>Pseudomonadota</taxon>
        <taxon>Alphaproteobacteria</taxon>
        <taxon>Hyphomicrobiales</taxon>
        <taxon>Rhizobiaceae</taxon>
        <taxon>Rhizobium/Agrobacterium group</taxon>
        <taxon>Agrobacterium</taxon>
        <taxon>Agrobacterium tumefaciens complex</taxon>
    </lineage>
</organism>
<dbReference type="SUPFAM" id="SSF53474">
    <property type="entry name" value="alpha/beta-Hydrolases"/>
    <property type="match status" value="1"/>
</dbReference>
<reference evidence="2" key="1">
    <citation type="submission" date="2019-04" db="EMBL/GenBank/DDBJ databases">
        <authorList>
            <person name="Chiang H.-Y."/>
            <person name="Huang Y.-Y."/>
            <person name="Chou L."/>
            <person name="Lai E.-M."/>
            <person name="Kuo C.-H."/>
        </authorList>
    </citation>
    <scope>NUCLEOTIDE SEQUENCE</scope>
    <source>
        <strain evidence="2">CFBP5506</strain>
    </source>
</reference>
<keyword evidence="2" id="KW-0378">Hydrolase</keyword>
<dbReference type="InterPro" id="IPR000073">
    <property type="entry name" value="AB_hydrolase_1"/>
</dbReference>
<dbReference type="InterPro" id="IPR029058">
    <property type="entry name" value="AB_hydrolase_fold"/>
</dbReference>
<evidence type="ECO:0000313" key="2">
    <source>
        <dbReference type="EMBL" id="WGM61104.1"/>
    </source>
</evidence>
<dbReference type="Proteomes" id="UP000305410">
    <property type="component" value="Chromosome Linear"/>
</dbReference>
<dbReference type="RefSeq" id="WP_080794155.1">
    <property type="nucleotide sequence ID" value="NZ_CP122963.1"/>
</dbReference>
<evidence type="ECO:0000259" key="1">
    <source>
        <dbReference type="Pfam" id="PF00561"/>
    </source>
</evidence>
<protein>
    <submittedName>
        <fullName evidence="2">Alpha/beta hydrolase</fullName>
    </submittedName>
</protein>
<dbReference type="Gene3D" id="3.40.50.1820">
    <property type="entry name" value="alpha/beta hydrolase"/>
    <property type="match status" value="1"/>
</dbReference>
<dbReference type="GO" id="GO:0016787">
    <property type="term" value="F:hydrolase activity"/>
    <property type="evidence" value="ECO:0007669"/>
    <property type="project" value="UniProtKB-KW"/>
</dbReference>
<evidence type="ECO:0000313" key="3">
    <source>
        <dbReference type="Proteomes" id="UP000305410"/>
    </source>
</evidence>
<accession>A0AAF0KAH9</accession>
<dbReference type="PRINTS" id="PR00111">
    <property type="entry name" value="ABHYDROLASE"/>
</dbReference>
<sequence>MTLHIDADPENGRPALLLVHGMLSSRNHWRPNLCLSREFRIIRIDLPAHGLSPAPNSEVDATPEALVMAIEAVRERLQISRWHICGQSFGAALTLRYALTFPDRVVAQVFTNANGALREAWDVSQQRQNLKQIEEILRERHVALRRMAYHPCHAKRFPPDLRELLSQDADSSDIRGIVMLLAQATPHLSVRGRLGELRVPTLLINGAWEKRFQNARNWLRDSHPHIAIKDLPGGHSINIECPDGFNTAVSLFLAEHR</sequence>
<dbReference type="AlphaFoldDB" id="A0AAF0KAH9"/>